<comment type="subcellular location">
    <subcellularLocation>
        <location evidence="1">Membrane</location>
        <topology evidence="1">Single-pass type II membrane protein</topology>
    </subcellularLocation>
</comment>
<dbReference type="Proteomes" id="UP000006753">
    <property type="component" value="Unassembled WGS sequence"/>
</dbReference>
<accession>K1WUP9</accession>
<keyword evidence="4" id="KW-0735">Signal-anchor</keyword>
<dbReference type="GeneID" id="18761170"/>
<keyword evidence="5" id="KW-1133">Transmembrane helix</keyword>
<dbReference type="KEGG" id="mbe:MBM_05235"/>
<dbReference type="eggNOG" id="KOG2246">
    <property type="taxonomic scope" value="Eukaryota"/>
</dbReference>
<reference evidence="7 8" key="1">
    <citation type="journal article" date="2012" name="BMC Genomics">
        <title>Sequencing the genome of Marssonina brunnea reveals fungus-poplar co-evolution.</title>
        <authorList>
            <person name="Zhu S."/>
            <person name="Cao Y.-Z."/>
            <person name="Jiang C."/>
            <person name="Tan B.-Y."/>
            <person name="Wang Z."/>
            <person name="Feng S."/>
            <person name="Zhang L."/>
            <person name="Su X.-H."/>
            <person name="Brejova B."/>
            <person name="Vinar T."/>
            <person name="Xu M."/>
            <person name="Wang M.-X."/>
            <person name="Zhang S.-G."/>
            <person name="Huang M.-R."/>
            <person name="Wu R."/>
            <person name="Zhou Y."/>
        </authorList>
    </citation>
    <scope>NUCLEOTIDE SEQUENCE [LARGE SCALE GENOMIC DNA]</scope>
    <source>
        <strain evidence="7 8">MB_m1</strain>
    </source>
</reference>
<keyword evidence="6" id="KW-0472">Membrane</keyword>
<dbReference type="PANTHER" id="PTHR23033:SF40">
    <property type="entry name" value="APPLE DOMAIN-CONTAINING PROTEIN"/>
    <property type="match status" value="1"/>
</dbReference>
<evidence type="ECO:0000256" key="4">
    <source>
        <dbReference type="ARBA" id="ARBA00022968"/>
    </source>
</evidence>
<proteinExistence type="inferred from homology"/>
<evidence type="ECO:0000256" key="6">
    <source>
        <dbReference type="ARBA" id="ARBA00023136"/>
    </source>
</evidence>
<dbReference type="EMBL" id="JH921438">
    <property type="protein sequence ID" value="EKD16766.1"/>
    <property type="molecule type" value="Genomic_DNA"/>
</dbReference>
<keyword evidence="3" id="KW-0812">Transmembrane</keyword>
<protein>
    <recommendedName>
        <fullName evidence="9">Glycosyltransferase family 31 protein</fullName>
    </recommendedName>
</protein>
<dbReference type="PANTHER" id="PTHR23033">
    <property type="entry name" value="BETA1,3-GALACTOSYLTRANSFERASE"/>
    <property type="match status" value="1"/>
</dbReference>
<comment type="similarity">
    <text evidence="2">Belongs to the glycosyltransferase 31 family. Beta3-Gal-T subfamily.</text>
</comment>
<dbReference type="STRING" id="1072389.K1WUP9"/>
<dbReference type="InParanoid" id="K1WUP9"/>
<sequence length="666" mass="75109">MRMEFSDRFSGLEAALELLTECDLFAIDLVSNIYLPLDYRIRDSSEEQAGHRTAAMAIKEQLAKWKLSSQIWDHDQLMIGRLCWHRRSKQAYRSVEIRGKRTIKQLFIPTLVSGSIVAKSGKPNITPITPITTITTATIATTRRFETGRLQFGGVLPTAQLQVNARLTKCPRPLASRRHDANIESRRLVQPLHETTMLKLPIRPPTRSLGIRLLVAAVILFALVQLHLSYNSSGKIYQSVWKWSSGTDRPGSPSPHNGTLREGCEGLTGFDRVVIIVKTGATEAEKKIPTQLKTSLRCAPYVYIFSDMAQTIGETPIYDALDTISPSLTEENPDFDLYRKQYEIGDPERIMAELSGLKDARITSDLAAWTLDKYKNMHIVEKIWAMKPEMDFYLHIDADTYVVWSSLITWIQRLDPSKESYMGSLALINGLPFGHGGSGYLMSREAMRAFAVTHNGTAAKWDSRMHEECCGDWTLAQALKEYNMPLKNSWPTINGETQSTIPFGDDHWCQPLVTLHHISNVEAEQLAAFEAERENKSSPLLYSELFNDLVSDTIPTRLASWDNLSKNVIIAGVSSADACFSACQDKLSCLQARWNGEQCFIDTKHVSFGKRVDVQDGEGVRWESMWNKTRIAQWAAQKKECGKPEFPFQERPTVAAELDVALAWEK</sequence>
<gene>
    <name evidence="7" type="ORF">MBM_05235</name>
</gene>
<dbReference type="AlphaFoldDB" id="K1WUP9"/>
<evidence type="ECO:0000313" key="7">
    <source>
        <dbReference type="EMBL" id="EKD16766.1"/>
    </source>
</evidence>
<evidence type="ECO:0000256" key="5">
    <source>
        <dbReference type="ARBA" id="ARBA00022989"/>
    </source>
</evidence>
<organism evidence="7 8">
    <name type="scientific">Marssonina brunnea f. sp. multigermtubi (strain MB_m1)</name>
    <name type="common">Marssonina leaf spot fungus</name>
    <dbReference type="NCBI Taxonomy" id="1072389"/>
    <lineage>
        <taxon>Eukaryota</taxon>
        <taxon>Fungi</taxon>
        <taxon>Dikarya</taxon>
        <taxon>Ascomycota</taxon>
        <taxon>Pezizomycotina</taxon>
        <taxon>Leotiomycetes</taxon>
        <taxon>Helotiales</taxon>
        <taxon>Drepanopezizaceae</taxon>
        <taxon>Drepanopeziza</taxon>
    </lineage>
</organism>
<evidence type="ECO:0000256" key="1">
    <source>
        <dbReference type="ARBA" id="ARBA00004606"/>
    </source>
</evidence>
<dbReference type="InterPro" id="IPR026050">
    <property type="entry name" value="C1GALT1/C1GALT1_chp1"/>
</dbReference>
<name>K1WUP9_MARBU</name>
<evidence type="ECO:0000256" key="3">
    <source>
        <dbReference type="ARBA" id="ARBA00022692"/>
    </source>
</evidence>
<evidence type="ECO:0000256" key="2">
    <source>
        <dbReference type="ARBA" id="ARBA00006462"/>
    </source>
</evidence>
<dbReference type="HOGENOM" id="CLU_412233_0_0_1"/>
<dbReference type="OrthoDB" id="414175at2759"/>
<evidence type="ECO:0000313" key="8">
    <source>
        <dbReference type="Proteomes" id="UP000006753"/>
    </source>
</evidence>
<dbReference type="Gene3D" id="3.90.550.50">
    <property type="match status" value="1"/>
</dbReference>
<dbReference type="GO" id="GO:0016020">
    <property type="term" value="C:membrane"/>
    <property type="evidence" value="ECO:0007669"/>
    <property type="project" value="UniProtKB-SubCell"/>
</dbReference>
<evidence type="ECO:0008006" key="9">
    <source>
        <dbReference type="Google" id="ProtNLM"/>
    </source>
</evidence>
<keyword evidence="8" id="KW-1185">Reference proteome</keyword>